<dbReference type="InterPro" id="IPR009816">
    <property type="entry name" value="SPATS2-like"/>
</dbReference>
<feature type="non-terminal residue" evidence="2">
    <location>
        <position position="1"/>
    </location>
</feature>
<evidence type="ECO:0000313" key="2">
    <source>
        <dbReference type="EMBL" id="KAK2108640.1"/>
    </source>
</evidence>
<feature type="compositionally biased region" description="Basic and acidic residues" evidence="1">
    <location>
        <begin position="57"/>
        <end position="68"/>
    </location>
</feature>
<feature type="non-terminal residue" evidence="2">
    <location>
        <position position="68"/>
    </location>
</feature>
<dbReference type="PANTHER" id="PTHR15623">
    <property type="entry name" value="SPERMATOGENESIS-ASSOCIATED SERINE-RICH PROTEIN 2-RELATED"/>
    <property type="match status" value="1"/>
</dbReference>
<name>A0ABQ9VHH5_SAGOE</name>
<evidence type="ECO:0000313" key="3">
    <source>
        <dbReference type="Proteomes" id="UP001266305"/>
    </source>
</evidence>
<keyword evidence="3" id="KW-1185">Reference proteome</keyword>
<accession>A0ABQ9VHH5</accession>
<comment type="caution">
    <text evidence="2">The sequence shown here is derived from an EMBL/GenBank/DDBJ whole genome shotgun (WGS) entry which is preliminary data.</text>
</comment>
<dbReference type="PANTHER" id="PTHR15623:SF8">
    <property type="entry name" value="SPATS2-LIKE PROTEIN"/>
    <property type="match status" value="1"/>
</dbReference>
<protein>
    <submittedName>
        <fullName evidence="2">SPATS2-like protein</fullName>
    </submittedName>
</protein>
<dbReference type="Proteomes" id="UP001266305">
    <property type="component" value="Unassembled WGS sequence"/>
</dbReference>
<reference evidence="2 3" key="1">
    <citation type="submission" date="2023-05" db="EMBL/GenBank/DDBJ databases">
        <title>B98-5 Cell Line De Novo Hybrid Assembly: An Optical Mapping Approach.</title>
        <authorList>
            <person name="Kananen K."/>
            <person name="Auerbach J.A."/>
            <person name="Kautto E."/>
            <person name="Blachly J.S."/>
        </authorList>
    </citation>
    <scope>NUCLEOTIDE SEQUENCE [LARGE SCALE GENOMIC DNA]</scope>
    <source>
        <strain evidence="2">B95-8</strain>
        <tissue evidence="2">Cell line</tissue>
    </source>
</reference>
<dbReference type="EMBL" id="JASSZA010000006">
    <property type="protein sequence ID" value="KAK2108640.1"/>
    <property type="molecule type" value="Genomic_DNA"/>
</dbReference>
<proteinExistence type="predicted"/>
<sequence>GNRLLQQKLSLDGNPKPIHGTAERSDGLQWSAEQPCNPSKPKAKTSPVKSNAPAAHLEIKPDELAKKR</sequence>
<gene>
    <name evidence="2" type="primary">SPATS2L_5</name>
    <name evidence="2" type="ORF">P7K49_013805</name>
</gene>
<dbReference type="Pfam" id="PF07139">
    <property type="entry name" value="SPATS2-like"/>
    <property type="match status" value="1"/>
</dbReference>
<feature type="region of interest" description="Disordered" evidence="1">
    <location>
        <begin position="1"/>
        <end position="68"/>
    </location>
</feature>
<organism evidence="2 3">
    <name type="scientific">Saguinus oedipus</name>
    <name type="common">Cotton-top tamarin</name>
    <name type="synonym">Oedipomidas oedipus</name>
    <dbReference type="NCBI Taxonomy" id="9490"/>
    <lineage>
        <taxon>Eukaryota</taxon>
        <taxon>Metazoa</taxon>
        <taxon>Chordata</taxon>
        <taxon>Craniata</taxon>
        <taxon>Vertebrata</taxon>
        <taxon>Euteleostomi</taxon>
        <taxon>Mammalia</taxon>
        <taxon>Eutheria</taxon>
        <taxon>Euarchontoglires</taxon>
        <taxon>Primates</taxon>
        <taxon>Haplorrhini</taxon>
        <taxon>Platyrrhini</taxon>
        <taxon>Cebidae</taxon>
        <taxon>Callitrichinae</taxon>
        <taxon>Saguinus</taxon>
    </lineage>
</organism>
<evidence type="ECO:0000256" key="1">
    <source>
        <dbReference type="SAM" id="MobiDB-lite"/>
    </source>
</evidence>